<name>A0A520MTD2_9GAMM</name>
<dbReference type="InterPro" id="IPR036259">
    <property type="entry name" value="MFS_trans_sf"/>
</dbReference>
<organism evidence="8 9">
    <name type="scientific">SAR86 cluster bacterium</name>
    <dbReference type="NCBI Taxonomy" id="2030880"/>
    <lineage>
        <taxon>Bacteria</taxon>
        <taxon>Pseudomonadati</taxon>
        <taxon>Pseudomonadota</taxon>
        <taxon>Gammaproteobacteria</taxon>
        <taxon>SAR86 cluster</taxon>
    </lineage>
</organism>
<sequence length="415" mass="45733">MSNSKLSKEVKAWISYDMGNSAFATTVLAAFFPIFYNQYWASNIDSVLSAEYLSWTLVISNVALLFTAPLIGAITDISKTTKSLFISMVMISIICVALLFFVEAGSWIYALVFFGIANYFFSASNVLYDKILVQITSPDLFSKISGYGYAWGYFGGGLLFLINALMSLNPELFGLSTQAEAIRWSFITVSVWWTIFLLPISITFKDRTISSSKKILSSSINSIFTSLKSISKYRNVFIFLIAFFLFIDGVHTVMALASTFALNLGLDTSSIIIALILVQFVAFPSTLMWSYVAQKRGDKLVINISIVIYIGIILYSFSLSNSTEFYILAALVGFVQGGIQGSSRSLFAKLIPAEKAGEFFGIFNAFGKAGAFMGPALVGIFLAIFKNTIVMLLPILILFVLGLIVLYFVDTNEVV</sequence>
<feature type="transmembrane region" description="Helical" evidence="6">
    <location>
        <begin position="52"/>
        <end position="72"/>
    </location>
</feature>
<evidence type="ECO:0000256" key="4">
    <source>
        <dbReference type="ARBA" id="ARBA00022989"/>
    </source>
</evidence>
<dbReference type="PANTHER" id="PTHR23519">
    <property type="entry name" value="AUTOPHAGY-RELATED PROTEIN 22"/>
    <property type="match status" value="1"/>
</dbReference>
<feature type="transmembrane region" description="Helical" evidence="6">
    <location>
        <begin position="84"/>
        <end position="102"/>
    </location>
</feature>
<feature type="transmembrane region" description="Helical" evidence="6">
    <location>
        <begin position="21"/>
        <end position="40"/>
    </location>
</feature>
<evidence type="ECO:0000256" key="2">
    <source>
        <dbReference type="ARBA" id="ARBA00022448"/>
    </source>
</evidence>
<evidence type="ECO:0000256" key="3">
    <source>
        <dbReference type="ARBA" id="ARBA00022692"/>
    </source>
</evidence>
<dbReference type="GO" id="GO:0022857">
    <property type="term" value="F:transmembrane transporter activity"/>
    <property type="evidence" value="ECO:0007669"/>
    <property type="project" value="InterPro"/>
</dbReference>
<feature type="transmembrane region" description="Helical" evidence="6">
    <location>
        <begin position="300"/>
        <end position="319"/>
    </location>
</feature>
<feature type="transmembrane region" description="Helical" evidence="6">
    <location>
        <begin position="236"/>
        <end position="257"/>
    </location>
</feature>
<feature type="domain" description="Major facilitator superfamily (MFS) profile" evidence="7">
    <location>
        <begin position="235"/>
        <end position="415"/>
    </location>
</feature>
<feature type="transmembrane region" description="Helical" evidence="6">
    <location>
        <begin position="325"/>
        <end position="347"/>
    </location>
</feature>
<comment type="caution">
    <text evidence="8">The sequence shown here is derived from an EMBL/GenBank/DDBJ whole genome shotgun (WGS) entry which is preliminary data.</text>
</comment>
<dbReference type="EMBL" id="SHBG01000019">
    <property type="protein sequence ID" value="RZO24480.1"/>
    <property type="molecule type" value="Genomic_DNA"/>
</dbReference>
<dbReference type="GO" id="GO:0012505">
    <property type="term" value="C:endomembrane system"/>
    <property type="evidence" value="ECO:0007669"/>
    <property type="project" value="UniProtKB-SubCell"/>
</dbReference>
<gene>
    <name evidence="8" type="ORF">EVA94_02625</name>
</gene>
<reference evidence="8 9" key="1">
    <citation type="submission" date="2019-02" db="EMBL/GenBank/DDBJ databases">
        <title>Prokaryotic population dynamics and viral predation in marine succession experiment using metagenomics: the confinement effect.</title>
        <authorList>
            <person name="Haro-Moreno J.M."/>
            <person name="Rodriguez-Valera F."/>
            <person name="Lopez-Perez M."/>
        </authorList>
    </citation>
    <scope>NUCLEOTIDE SEQUENCE [LARGE SCALE GENOMIC DNA]</scope>
    <source>
        <strain evidence="8">MED-G161</strain>
    </source>
</reference>
<dbReference type="PROSITE" id="PS50850">
    <property type="entry name" value="MFS"/>
    <property type="match status" value="1"/>
</dbReference>
<dbReference type="InterPro" id="IPR024671">
    <property type="entry name" value="Atg22-like"/>
</dbReference>
<evidence type="ECO:0000313" key="8">
    <source>
        <dbReference type="EMBL" id="RZO24480.1"/>
    </source>
</evidence>
<dbReference type="Gene3D" id="1.20.1250.20">
    <property type="entry name" value="MFS general substrate transporter like domains"/>
    <property type="match status" value="1"/>
</dbReference>
<dbReference type="Proteomes" id="UP000315498">
    <property type="component" value="Unassembled WGS sequence"/>
</dbReference>
<feature type="transmembrane region" description="Helical" evidence="6">
    <location>
        <begin position="269"/>
        <end position="293"/>
    </location>
</feature>
<keyword evidence="2" id="KW-0813">Transport</keyword>
<dbReference type="AlphaFoldDB" id="A0A520MTD2"/>
<accession>A0A520MTD2</accession>
<dbReference type="Pfam" id="PF11700">
    <property type="entry name" value="ATG22"/>
    <property type="match status" value="1"/>
</dbReference>
<dbReference type="SUPFAM" id="SSF103473">
    <property type="entry name" value="MFS general substrate transporter"/>
    <property type="match status" value="1"/>
</dbReference>
<evidence type="ECO:0000256" key="6">
    <source>
        <dbReference type="SAM" id="Phobius"/>
    </source>
</evidence>
<feature type="transmembrane region" description="Helical" evidence="6">
    <location>
        <begin position="108"/>
        <end position="128"/>
    </location>
</feature>
<feature type="transmembrane region" description="Helical" evidence="6">
    <location>
        <begin position="181"/>
        <end position="204"/>
    </location>
</feature>
<feature type="transmembrane region" description="Helical" evidence="6">
    <location>
        <begin position="391"/>
        <end position="409"/>
    </location>
</feature>
<dbReference type="PANTHER" id="PTHR23519:SF1">
    <property type="entry name" value="AUTOPHAGY-RELATED PROTEIN 22"/>
    <property type="match status" value="1"/>
</dbReference>
<protein>
    <submittedName>
        <fullName evidence="8">MFS transporter</fullName>
    </submittedName>
</protein>
<dbReference type="InterPro" id="IPR050495">
    <property type="entry name" value="ATG22/LtaA_families"/>
</dbReference>
<comment type="subcellular location">
    <subcellularLocation>
        <location evidence="1">Endomembrane system</location>
        <topology evidence="1">Multi-pass membrane protein</topology>
    </subcellularLocation>
</comment>
<proteinExistence type="predicted"/>
<evidence type="ECO:0000256" key="5">
    <source>
        <dbReference type="ARBA" id="ARBA00023136"/>
    </source>
</evidence>
<evidence type="ECO:0000256" key="1">
    <source>
        <dbReference type="ARBA" id="ARBA00004127"/>
    </source>
</evidence>
<evidence type="ECO:0000259" key="7">
    <source>
        <dbReference type="PROSITE" id="PS50850"/>
    </source>
</evidence>
<feature type="transmembrane region" description="Helical" evidence="6">
    <location>
        <begin position="149"/>
        <end position="169"/>
    </location>
</feature>
<feature type="transmembrane region" description="Helical" evidence="6">
    <location>
        <begin position="359"/>
        <end position="385"/>
    </location>
</feature>
<keyword evidence="4 6" id="KW-1133">Transmembrane helix</keyword>
<keyword evidence="3 6" id="KW-0812">Transmembrane</keyword>
<evidence type="ECO:0000313" key="9">
    <source>
        <dbReference type="Proteomes" id="UP000315498"/>
    </source>
</evidence>
<keyword evidence="5 6" id="KW-0472">Membrane</keyword>
<dbReference type="InterPro" id="IPR020846">
    <property type="entry name" value="MFS_dom"/>
</dbReference>